<evidence type="ECO:0000313" key="2">
    <source>
        <dbReference type="Proteomes" id="UP000694501"/>
    </source>
</evidence>
<organism evidence="1 2">
    <name type="scientific">Streptomyces tardus</name>
    <dbReference type="NCBI Taxonomy" id="2780544"/>
    <lineage>
        <taxon>Bacteria</taxon>
        <taxon>Bacillati</taxon>
        <taxon>Actinomycetota</taxon>
        <taxon>Actinomycetes</taxon>
        <taxon>Kitasatosporales</taxon>
        <taxon>Streptomycetaceae</taxon>
        <taxon>Streptomyces</taxon>
    </lineage>
</organism>
<dbReference type="Proteomes" id="UP000694501">
    <property type="component" value="Unassembled WGS sequence"/>
</dbReference>
<keyword evidence="2" id="KW-1185">Reference proteome</keyword>
<name>A0A949JFH9_9ACTN</name>
<protein>
    <submittedName>
        <fullName evidence="1">Uncharacterized protein</fullName>
    </submittedName>
</protein>
<dbReference type="RefSeq" id="WP_211039370.1">
    <property type="nucleotide sequence ID" value="NZ_JAELVF020000001.1"/>
</dbReference>
<dbReference type="EMBL" id="JAELVF020000001">
    <property type="protein sequence ID" value="MBU7597554.1"/>
    <property type="molecule type" value="Genomic_DNA"/>
</dbReference>
<sequence>MKSTNLTPRQIPDADAPLQTIDEISERIRMDCARDVLANARALVAESENPRELKWTVHRLIESLTDAIRVADARGERLPGSRR</sequence>
<comment type="caution">
    <text evidence="1">The sequence shown here is derived from an EMBL/GenBank/DDBJ whole genome shotgun (WGS) entry which is preliminary data.</text>
</comment>
<proteinExistence type="predicted"/>
<reference evidence="1" key="1">
    <citation type="submission" date="2021-06" db="EMBL/GenBank/DDBJ databases">
        <title>Sequencing of actinobacteria type strains.</title>
        <authorList>
            <person name="Nguyen G.-S."/>
            <person name="Wentzel A."/>
        </authorList>
    </citation>
    <scope>NUCLEOTIDE SEQUENCE</scope>
    <source>
        <strain evidence="1">P38-E01</strain>
    </source>
</reference>
<accession>A0A949JFH9</accession>
<dbReference type="AlphaFoldDB" id="A0A949JFH9"/>
<gene>
    <name evidence="1" type="ORF">JGS22_007940</name>
</gene>
<evidence type="ECO:0000313" key="1">
    <source>
        <dbReference type="EMBL" id="MBU7597554.1"/>
    </source>
</evidence>